<accession>H6NNL9</accession>
<keyword evidence="1" id="KW-0732">Signal</keyword>
<proteinExistence type="predicted"/>
<protein>
    <submittedName>
        <fullName evidence="2">Uncharacterized protein</fullName>
    </submittedName>
</protein>
<reference evidence="2 3" key="1">
    <citation type="journal article" date="2012" name="J. Bacteriol.">
        <title>Complete Genome Sequence of Paenibacillus mucilaginosus 3016, a Bacterium Functional as Microbial Fertilizer.</title>
        <authorList>
            <person name="Ma M."/>
            <person name="Wang Z."/>
            <person name="Li L."/>
            <person name="Jiang X."/>
            <person name="Guan D."/>
            <person name="Cao F."/>
            <person name="Chen H."/>
            <person name="Wang X."/>
            <person name="Shen D."/>
            <person name="Du B."/>
            <person name="Li J."/>
        </authorList>
    </citation>
    <scope>NUCLEOTIDE SEQUENCE [LARGE SCALE GENOMIC DNA]</scope>
    <source>
        <strain evidence="2 3">3016</strain>
    </source>
</reference>
<feature type="signal peptide" evidence="1">
    <location>
        <begin position="1"/>
        <end position="26"/>
    </location>
</feature>
<dbReference type="InterPro" id="IPR038682">
    <property type="entry name" value="YrpD-like_sf"/>
</dbReference>
<dbReference type="AlphaFoldDB" id="H6NNL9"/>
<keyword evidence="3" id="KW-1185">Reference proteome</keyword>
<organism evidence="2 3">
    <name type="scientific">Paenibacillus mucilaginosus 3016</name>
    <dbReference type="NCBI Taxonomy" id="1116391"/>
    <lineage>
        <taxon>Bacteria</taxon>
        <taxon>Bacillati</taxon>
        <taxon>Bacillota</taxon>
        <taxon>Bacilli</taxon>
        <taxon>Bacillales</taxon>
        <taxon>Paenibacillaceae</taxon>
        <taxon>Paenibacillus</taxon>
    </lineage>
</organism>
<dbReference type="KEGG" id="pmq:PM3016_6732"/>
<evidence type="ECO:0000256" key="1">
    <source>
        <dbReference type="SAM" id="SignalP"/>
    </source>
</evidence>
<dbReference type="Pfam" id="PF15493">
    <property type="entry name" value="YrpD"/>
    <property type="match status" value="1"/>
</dbReference>
<evidence type="ECO:0000313" key="3">
    <source>
        <dbReference type="Proteomes" id="UP000007523"/>
    </source>
</evidence>
<feature type="chain" id="PRO_5039090077" evidence="1">
    <location>
        <begin position="27"/>
        <end position="353"/>
    </location>
</feature>
<dbReference type="RefSeq" id="WP_014372383.1">
    <property type="nucleotide sequence ID" value="NC_016935.1"/>
</dbReference>
<dbReference type="EMBL" id="CP003235">
    <property type="protein sequence ID" value="AFC33340.1"/>
    <property type="molecule type" value="Genomic_DNA"/>
</dbReference>
<name>H6NNL9_9BACL</name>
<dbReference type="STRING" id="1116391.PM3016_6732"/>
<dbReference type="InterPro" id="IPR029143">
    <property type="entry name" value="YrpD"/>
</dbReference>
<dbReference type="Gene3D" id="2.60.120.1270">
    <property type="match status" value="1"/>
</dbReference>
<gene>
    <name evidence="2" type="ORF">PM3016_6732</name>
</gene>
<evidence type="ECO:0000313" key="2">
    <source>
        <dbReference type="EMBL" id="AFC33340.1"/>
    </source>
</evidence>
<dbReference type="HOGENOM" id="CLU_789516_0_0_9"/>
<sequence length="353" mass="36814">MKKSLAVLTVAAAVLASVPTSLNVSAAAPTGLEGVQILPSTTDHSTEKVKELVQKGRQVSADNALKRAAKLGVSAQADAAEKDAVNYLLIEGGTHYLYEKNGLDGAEKVYVYEQAPEAQAAAVKAKGRVTAAAVNLPDGIGGKAIVAKNGSYMNATVRTATAAQLTGAPSGATYIYGGFSGVGKGSNGSTSYPVEADMGLQYSNAYGYVKWTPILSYYNGVKSNGSFLSSYNQVQYKNGFKGGVDLNLTTYRNYNGNTRLSISGTAECPDMACTSQTDTYLTSVMEVAGTNVSSVTKWKMLATIAGSETVTGKNYAQFKNVNVDGVSQTPTIEAQDYATVTVSGSTVTINVSR</sequence>
<dbReference type="Proteomes" id="UP000007523">
    <property type="component" value="Chromosome"/>
</dbReference>
<dbReference type="CDD" id="cd13427">
    <property type="entry name" value="YncM_like"/>
    <property type="match status" value="1"/>
</dbReference>